<evidence type="ECO:0000313" key="8">
    <source>
        <dbReference type="Proteomes" id="UP000231434"/>
    </source>
</evidence>
<dbReference type="Pfam" id="PF04932">
    <property type="entry name" value="Wzy_C"/>
    <property type="match status" value="1"/>
</dbReference>
<evidence type="ECO:0000259" key="6">
    <source>
        <dbReference type="Pfam" id="PF04932"/>
    </source>
</evidence>
<name>A0A2M8KMJ8_9BACT</name>
<evidence type="ECO:0000313" key="7">
    <source>
        <dbReference type="EMBL" id="PJE61138.1"/>
    </source>
</evidence>
<feature type="domain" description="O-antigen ligase-related" evidence="6">
    <location>
        <begin position="198"/>
        <end position="336"/>
    </location>
</feature>
<comment type="subcellular location">
    <subcellularLocation>
        <location evidence="1">Membrane</location>
        <topology evidence="1">Multi-pass membrane protein</topology>
    </subcellularLocation>
</comment>
<reference evidence="8" key="1">
    <citation type="submission" date="2017-09" db="EMBL/GenBank/DDBJ databases">
        <title>Depth-based differentiation of microbial function through sediment-hosted aquifers and enrichment of novel symbionts in the deep terrestrial subsurface.</title>
        <authorList>
            <person name="Probst A.J."/>
            <person name="Ladd B."/>
            <person name="Jarett J.K."/>
            <person name="Geller-Mcgrath D.E."/>
            <person name="Sieber C.M.K."/>
            <person name="Emerson J.B."/>
            <person name="Anantharaman K."/>
            <person name="Thomas B.C."/>
            <person name="Malmstrom R."/>
            <person name="Stieglmeier M."/>
            <person name="Klingl A."/>
            <person name="Woyke T."/>
            <person name="Ryan C.M."/>
            <person name="Banfield J.F."/>
        </authorList>
    </citation>
    <scope>NUCLEOTIDE SEQUENCE [LARGE SCALE GENOMIC DNA]</scope>
</reference>
<feature type="transmembrane region" description="Helical" evidence="5">
    <location>
        <begin position="320"/>
        <end position="346"/>
    </location>
</feature>
<evidence type="ECO:0000256" key="5">
    <source>
        <dbReference type="SAM" id="Phobius"/>
    </source>
</evidence>
<accession>A0A2M8KMJ8</accession>
<feature type="transmembrane region" description="Helical" evidence="5">
    <location>
        <begin position="231"/>
        <end position="249"/>
    </location>
</feature>
<dbReference type="GO" id="GO:0016020">
    <property type="term" value="C:membrane"/>
    <property type="evidence" value="ECO:0007669"/>
    <property type="project" value="UniProtKB-SubCell"/>
</dbReference>
<feature type="transmembrane region" description="Helical" evidence="5">
    <location>
        <begin position="200"/>
        <end position="225"/>
    </location>
</feature>
<dbReference type="InterPro" id="IPR051533">
    <property type="entry name" value="WaaL-like"/>
</dbReference>
<feature type="transmembrane region" description="Helical" evidence="5">
    <location>
        <begin position="67"/>
        <end position="83"/>
    </location>
</feature>
<comment type="caution">
    <text evidence="7">The sequence shown here is derived from an EMBL/GenBank/DDBJ whole genome shotgun (WGS) entry which is preliminary data.</text>
</comment>
<organism evidence="7 8">
    <name type="scientific">Candidatus Roizmanbacteria bacterium CG10_big_fil_rev_8_21_14_0_10_36_26</name>
    <dbReference type="NCBI Taxonomy" id="1974851"/>
    <lineage>
        <taxon>Bacteria</taxon>
        <taxon>Candidatus Roizmaniibacteriota</taxon>
    </lineage>
</organism>
<feature type="transmembrane region" description="Helical" evidence="5">
    <location>
        <begin position="127"/>
        <end position="146"/>
    </location>
</feature>
<feature type="transmembrane region" description="Helical" evidence="5">
    <location>
        <begin position="33"/>
        <end position="55"/>
    </location>
</feature>
<protein>
    <recommendedName>
        <fullName evidence="6">O-antigen ligase-related domain-containing protein</fullName>
    </recommendedName>
</protein>
<gene>
    <name evidence="7" type="ORF">COU86_00705</name>
</gene>
<feature type="transmembrane region" description="Helical" evidence="5">
    <location>
        <begin position="95"/>
        <end position="115"/>
    </location>
</feature>
<keyword evidence="4 5" id="KW-0472">Membrane</keyword>
<proteinExistence type="predicted"/>
<keyword evidence="2 5" id="KW-0812">Transmembrane</keyword>
<evidence type="ECO:0000256" key="4">
    <source>
        <dbReference type="ARBA" id="ARBA00023136"/>
    </source>
</evidence>
<dbReference type="Proteomes" id="UP000231434">
    <property type="component" value="Unassembled WGS sequence"/>
</dbReference>
<feature type="transmembrane region" description="Helical" evidence="5">
    <location>
        <begin position="166"/>
        <end position="188"/>
    </location>
</feature>
<dbReference type="InterPro" id="IPR007016">
    <property type="entry name" value="O-antigen_ligase-rel_domated"/>
</dbReference>
<dbReference type="AlphaFoldDB" id="A0A2M8KMJ8"/>
<keyword evidence="3 5" id="KW-1133">Transmembrane helix</keyword>
<dbReference type="PANTHER" id="PTHR37422:SF17">
    <property type="entry name" value="O-ANTIGEN LIGASE"/>
    <property type="match status" value="1"/>
</dbReference>
<sequence length="386" mass="46178">MKIKKIVSFLFYPLFFLFSLGQLARVSFYHQQVNGYLYEMMMLVILFLLMVKYKIKPLTIAFYKNKYIFWFFFYCIMSFFYKIGDFTRLENYIALLYQARLFFYFLAFFYLTYFLKKEKLTSRVFTNALMLFFSITVIISFIQYFLYKDLRNLLYLGWDPHLYRIFGSYLDPYVAAAIYGLAFFYLFFKRKNLFNYVLLACYFIFIFLTFSRIGYVAFTVTLLLILLKKKWYKTVILTFILITFLVVIIPKPQGEGVNLGRIFSVNSRIDDYRLAEKIWEKSPLIGIGYNRIRYIKERLNIFDYKNLAVSHAGASFHSSFIIILVCTGLIGLLVFLKGFITLFWLTELTRYVFLYISLFSLADNVLLHPFVLFFTLMLVSLSHKQE</sequence>
<evidence type="ECO:0000256" key="3">
    <source>
        <dbReference type="ARBA" id="ARBA00022989"/>
    </source>
</evidence>
<dbReference type="PANTHER" id="PTHR37422">
    <property type="entry name" value="TEICHURONIC ACID BIOSYNTHESIS PROTEIN TUAE"/>
    <property type="match status" value="1"/>
</dbReference>
<dbReference type="EMBL" id="PFEB01000007">
    <property type="protein sequence ID" value="PJE61138.1"/>
    <property type="molecule type" value="Genomic_DNA"/>
</dbReference>
<evidence type="ECO:0000256" key="1">
    <source>
        <dbReference type="ARBA" id="ARBA00004141"/>
    </source>
</evidence>
<feature type="transmembrane region" description="Helical" evidence="5">
    <location>
        <begin position="352"/>
        <end position="379"/>
    </location>
</feature>
<evidence type="ECO:0000256" key="2">
    <source>
        <dbReference type="ARBA" id="ARBA00022692"/>
    </source>
</evidence>